<evidence type="ECO:0008006" key="3">
    <source>
        <dbReference type="Google" id="ProtNLM"/>
    </source>
</evidence>
<sequence>LTAAACSLSVRTAISSDFQTGLGLLAVRNPANGKFRVGDVPFAPSGIGYVRTYLCWLLSLEKRRLVTAIFIAPPREFYFSGFSSTNMEIKRVALVGANGNLGSVILRALLETSTFQVSALKRMSSRSRTATHRVCVKLG</sequence>
<evidence type="ECO:0000313" key="1">
    <source>
        <dbReference type="EMBL" id="KAK3933606.1"/>
    </source>
</evidence>
<dbReference type="AlphaFoldDB" id="A0AAN6RYX4"/>
<dbReference type="Proteomes" id="UP001303473">
    <property type="component" value="Unassembled WGS sequence"/>
</dbReference>
<name>A0AAN6RYX4_9PEZI</name>
<proteinExistence type="predicted"/>
<reference evidence="2" key="1">
    <citation type="journal article" date="2023" name="Mol. Phylogenet. Evol.">
        <title>Genome-scale phylogeny and comparative genomics of the fungal order Sordariales.</title>
        <authorList>
            <person name="Hensen N."/>
            <person name="Bonometti L."/>
            <person name="Westerberg I."/>
            <person name="Brannstrom I.O."/>
            <person name="Guillou S."/>
            <person name="Cros-Aarteil S."/>
            <person name="Calhoun S."/>
            <person name="Haridas S."/>
            <person name="Kuo A."/>
            <person name="Mondo S."/>
            <person name="Pangilinan J."/>
            <person name="Riley R."/>
            <person name="LaButti K."/>
            <person name="Andreopoulos B."/>
            <person name="Lipzen A."/>
            <person name="Chen C."/>
            <person name="Yan M."/>
            <person name="Daum C."/>
            <person name="Ng V."/>
            <person name="Clum A."/>
            <person name="Steindorff A."/>
            <person name="Ohm R.A."/>
            <person name="Martin F."/>
            <person name="Silar P."/>
            <person name="Natvig D.O."/>
            <person name="Lalanne C."/>
            <person name="Gautier V."/>
            <person name="Ament-Velasquez S.L."/>
            <person name="Kruys A."/>
            <person name="Hutchinson M.I."/>
            <person name="Powell A.J."/>
            <person name="Barry K."/>
            <person name="Miller A.N."/>
            <person name="Grigoriev I.V."/>
            <person name="Debuchy R."/>
            <person name="Gladieux P."/>
            <person name="Hiltunen Thoren M."/>
            <person name="Johannesson H."/>
        </authorList>
    </citation>
    <scope>NUCLEOTIDE SEQUENCE [LARGE SCALE GENOMIC DNA]</scope>
    <source>
        <strain evidence="2">CBS 340.73</strain>
    </source>
</reference>
<dbReference type="EMBL" id="MU854111">
    <property type="protein sequence ID" value="KAK3933606.1"/>
    <property type="molecule type" value="Genomic_DNA"/>
</dbReference>
<comment type="caution">
    <text evidence="1">The sequence shown here is derived from an EMBL/GenBank/DDBJ whole genome shotgun (WGS) entry which is preliminary data.</text>
</comment>
<organism evidence="1 2">
    <name type="scientific">Diplogelasinospora grovesii</name>
    <dbReference type="NCBI Taxonomy" id="303347"/>
    <lineage>
        <taxon>Eukaryota</taxon>
        <taxon>Fungi</taxon>
        <taxon>Dikarya</taxon>
        <taxon>Ascomycota</taxon>
        <taxon>Pezizomycotina</taxon>
        <taxon>Sordariomycetes</taxon>
        <taxon>Sordariomycetidae</taxon>
        <taxon>Sordariales</taxon>
        <taxon>Diplogelasinosporaceae</taxon>
        <taxon>Diplogelasinospora</taxon>
    </lineage>
</organism>
<keyword evidence="2" id="KW-1185">Reference proteome</keyword>
<evidence type="ECO:0000313" key="2">
    <source>
        <dbReference type="Proteomes" id="UP001303473"/>
    </source>
</evidence>
<protein>
    <recommendedName>
        <fullName evidence="3">NmrA-like domain-containing protein</fullName>
    </recommendedName>
</protein>
<dbReference type="SUPFAM" id="SSF51735">
    <property type="entry name" value="NAD(P)-binding Rossmann-fold domains"/>
    <property type="match status" value="1"/>
</dbReference>
<dbReference type="Gene3D" id="3.40.50.720">
    <property type="entry name" value="NAD(P)-binding Rossmann-like Domain"/>
    <property type="match status" value="1"/>
</dbReference>
<dbReference type="InterPro" id="IPR036291">
    <property type="entry name" value="NAD(P)-bd_dom_sf"/>
</dbReference>
<feature type="non-terminal residue" evidence="1">
    <location>
        <position position="1"/>
    </location>
</feature>
<gene>
    <name evidence="1" type="ORF">QBC46DRAFT_432684</name>
</gene>
<accession>A0AAN6RYX4</accession>